<proteinExistence type="predicted"/>
<organism evidence="3 4">
    <name type="scientific">Escallonia herrerae</name>
    <dbReference type="NCBI Taxonomy" id="1293975"/>
    <lineage>
        <taxon>Eukaryota</taxon>
        <taxon>Viridiplantae</taxon>
        <taxon>Streptophyta</taxon>
        <taxon>Embryophyta</taxon>
        <taxon>Tracheophyta</taxon>
        <taxon>Spermatophyta</taxon>
        <taxon>Magnoliopsida</taxon>
        <taxon>eudicotyledons</taxon>
        <taxon>Gunneridae</taxon>
        <taxon>Pentapetalae</taxon>
        <taxon>asterids</taxon>
        <taxon>campanulids</taxon>
        <taxon>Escalloniales</taxon>
        <taxon>Escalloniaceae</taxon>
        <taxon>Escallonia</taxon>
    </lineage>
</organism>
<dbReference type="Pfam" id="PF08787">
    <property type="entry name" value="Alginate_lyase2"/>
    <property type="match status" value="1"/>
</dbReference>
<sequence>MTSSFLFLSYSILLCLVCYQTVAWGPVDPTRYFVSLPLNQSNFVIQRPYDVPEDQRYSFVDGVHKLWVFETDKPHTPTSQTGPRTEIRINGYDYNSGVWQFEGYGYIPEGTSGVCIMQVFGARPHATTLMLLVENGTLSYYGRQVLVPCIYGRWFRLNVIHDVDASTVKVYVDGVLKIEAPGRGGTFHYFKCGVYSGKERSYYMESRWKGIKVLKRCSR</sequence>
<evidence type="ECO:0000256" key="1">
    <source>
        <dbReference type="SAM" id="SignalP"/>
    </source>
</evidence>
<evidence type="ECO:0000313" key="3">
    <source>
        <dbReference type="EMBL" id="KAK3000306.1"/>
    </source>
</evidence>
<dbReference type="SUPFAM" id="SSF49899">
    <property type="entry name" value="Concanavalin A-like lectins/glucanases"/>
    <property type="match status" value="1"/>
</dbReference>
<dbReference type="InterPro" id="IPR014895">
    <property type="entry name" value="Alginate_lyase_2"/>
</dbReference>
<feature type="domain" description="Alginate lyase 2" evidence="2">
    <location>
        <begin position="40"/>
        <end position="213"/>
    </location>
</feature>
<keyword evidence="4" id="KW-1185">Reference proteome</keyword>
<dbReference type="EMBL" id="JAVXUP010003042">
    <property type="protein sequence ID" value="KAK3000306.1"/>
    <property type="molecule type" value="Genomic_DNA"/>
</dbReference>
<dbReference type="PANTHER" id="PTHR33681:SF4">
    <property type="entry name" value="OS12G0171100 PROTEIN"/>
    <property type="match status" value="1"/>
</dbReference>
<gene>
    <name evidence="3" type="ORF">RJ639_022519</name>
</gene>
<dbReference type="Proteomes" id="UP001188597">
    <property type="component" value="Unassembled WGS sequence"/>
</dbReference>
<reference evidence="3" key="1">
    <citation type="submission" date="2022-12" db="EMBL/GenBank/DDBJ databases">
        <title>Draft genome assemblies for two species of Escallonia (Escalloniales).</title>
        <authorList>
            <person name="Chanderbali A."/>
            <person name="Dervinis C."/>
            <person name="Anghel I."/>
            <person name="Soltis D."/>
            <person name="Soltis P."/>
            <person name="Zapata F."/>
        </authorList>
    </citation>
    <scope>NUCLEOTIDE SEQUENCE</scope>
    <source>
        <strain evidence="3">UCBG64.0493</strain>
        <tissue evidence="3">Leaf</tissue>
    </source>
</reference>
<protein>
    <recommendedName>
        <fullName evidence="2">Alginate lyase 2 domain-containing protein</fullName>
    </recommendedName>
</protein>
<evidence type="ECO:0000313" key="4">
    <source>
        <dbReference type="Proteomes" id="UP001188597"/>
    </source>
</evidence>
<keyword evidence="1" id="KW-0732">Signal</keyword>
<evidence type="ECO:0000259" key="2">
    <source>
        <dbReference type="Pfam" id="PF08787"/>
    </source>
</evidence>
<dbReference type="PANTHER" id="PTHR33681">
    <property type="entry name" value="BINDING PROTEIN, PUTATIVE, EXPRESSED-RELATED"/>
    <property type="match status" value="1"/>
</dbReference>
<feature type="signal peptide" evidence="1">
    <location>
        <begin position="1"/>
        <end position="23"/>
    </location>
</feature>
<dbReference type="InterPro" id="IPR013320">
    <property type="entry name" value="ConA-like_dom_sf"/>
</dbReference>
<accession>A0AA88V2A0</accession>
<feature type="chain" id="PRO_5041726740" description="Alginate lyase 2 domain-containing protein" evidence="1">
    <location>
        <begin position="24"/>
        <end position="219"/>
    </location>
</feature>
<dbReference type="AlphaFoldDB" id="A0AA88V2A0"/>
<name>A0AA88V2A0_9ASTE</name>
<dbReference type="Gene3D" id="2.60.120.200">
    <property type="match status" value="1"/>
</dbReference>
<comment type="caution">
    <text evidence="3">The sequence shown here is derived from an EMBL/GenBank/DDBJ whole genome shotgun (WGS) entry which is preliminary data.</text>
</comment>